<dbReference type="InterPro" id="IPR026825">
    <property type="entry name" value="Vac14"/>
</dbReference>
<dbReference type="SUPFAM" id="SSF48371">
    <property type="entry name" value="ARM repeat"/>
    <property type="match status" value="1"/>
</dbReference>
<comment type="subcellular location">
    <subcellularLocation>
        <location evidence="1">Endomembrane system</location>
    </subcellularLocation>
</comment>
<protein>
    <recommendedName>
        <fullName evidence="3">Protein VAC14 homolog</fullName>
    </recommendedName>
</protein>
<evidence type="ECO:0000313" key="11">
    <source>
        <dbReference type="Proteomes" id="UP001158576"/>
    </source>
</evidence>
<evidence type="ECO:0000256" key="3">
    <source>
        <dbReference type="ARBA" id="ARBA00013840"/>
    </source>
</evidence>
<evidence type="ECO:0000256" key="4">
    <source>
        <dbReference type="ARBA" id="ARBA00022737"/>
    </source>
</evidence>
<evidence type="ECO:0000256" key="7">
    <source>
        <dbReference type="ARBA" id="ARBA00047092"/>
    </source>
</evidence>
<sequence>MFFTVDGLTTTTLAPPSTLPALVETATEQNTVEIPEPKQETIGCELEKELHPLGTEAVLKCPDGFYFEEGYQNLTVVCANETTVDWIPEITECVATDDQLGDKLYEKRKAAALEVEVRARNAIVNNNSSDASLLLNDLGNAYHGSNSLNLRKGVLLALAAAAIGFSQNSGPYLTELLEPILCAATESDSRLRYFACEALYNVAKAVRGVLIDTHFVNLFVIVGKLNSDVDQNVRSGTELLDRLLRDIVLEAERAPDMGALLRERVYAIDSNARSFVAGWISVLSGNPHAGLSAVLPGLVDGLFNALTDSNKETHSLVWTALESALQEAPRCDVEKMIPIVSQQLLKTSDVVWTQRYLALIWLRALLPLKKEATVKATPVVLEALFKLPEDELTNTNSGDSTEQLRQSKKKREVKDLSSQVNTLLQFDSTKDEIPQETAIRLLKITCPFLGPDKPVSKRLAAFEWVISVFRLKQDQIEDEVPWLMLQVFSAINLDENERVRESGMACLTEIANLNDKTFDTFIEVLYSSLNEISARSDRQKVAFVVRKLCEKLDGEKIYLKLGSRLVHHQETDAKVATIQLLNLLLGTAPELYNFRRKLRERPQEVMENFNTVWKAWVSCPVSSLCLALLGKRYQLAYSTVKTLAEMNLNSAHLGEIDRLIQLLESPGFTWLRFELLEKPHALIASLRGLLMILPQSKAFDLLQKRLSLIPSEAPFNSNSADSARISPEDHELSKILKSKLEV</sequence>
<comment type="function">
    <text evidence="6">Scaffold protein component of the PI(3,5)P2 regulatory complex which regulates both the synthesis and turnover of phosphatidylinositol 3,5-bisphosphate (PtdIns(3,5)P2). Pentamerizes into a star-shaped structure and nucleates the assembly of the complex. The pentamer binds a single copy each of PIKFYVE and FIG4 and coordinates both PIKfyve kinase activity and FIG4 phosphatase activity, being required to maintain normal levels of phosphatidylinositol 3-phosphate (PtdIns(3)P) and phosphatidylinositol 5-phosphate (PtdIns(5)P). Plays a role in the biogenesis of endosome carrier vesicles (ECV) / multivesicular bodies (MVB) transport intermediates from early endosomes.</text>
</comment>
<dbReference type="PANTHER" id="PTHR16023:SF0">
    <property type="entry name" value="PROTEIN VAC14 HOMOLOG"/>
    <property type="match status" value="1"/>
</dbReference>
<dbReference type="Pfam" id="PF12755">
    <property type="entry name" value="Vac14_Fab1_bd"/>
    <property type="match status" value="1"/>
</dbReference>
<dbReference type="PANTHER" id="PTHR16023">
    <property type="entry name" value="TAX1 BINDING PROTEIN-RELATED"/>
    <property type="match status" value="1"/>
</dbReference>
<dbReference type="Proteomes" id="UP001158576">
    <property type="component" value="Chromosome 1"/>
</dbReference>
<reference evidence="10 11" key="1">
    <citation type="submission" date="2021-04" db="EMBL/GenBank/DDBJ databases">
        <authorList>
            <person name="Bliznina A."/>
        </authorList>
    </citation>
    <scope>NUCLEOTIDE SEQUENCE [LARGE SCALE GENOMIC DNA]</scope>
</reference>
<keyword evidence="11" id="KW-1185">Reference proteome</keyword>
<comment type="subunit">
    <text evidence="7">Forms pentamers. Component of the PI(3,5)P2 regulatory complex/PAS complex, at least composed of PIKFYVE, FIG4 and VAC14. VAC14 nucleates the assembly of the complex and serves as a scaffold by pentamerizing into a star-shaped structure, which can bind a single copy each of PIKFYVE and FIG4 and coordinates their activities. Interacts with NOS1.</text>
</comment>
<dbReference type="InterPro" id="IPR021841">
    <property type="entry name" value="VAC14_Fig4p-bd"/>
</dbReference>
<evidence type="ECO:0000256" key="6">
    <source>
        <dbReference type="ARBA" id="ARBA00045654"/>
    </source>
</evidence>
<evidence type="ECO:0000313" key="10">
    <source>
        <dbReference type="EMBL" id="CAG5106630.1"/>
    </source>
</evidence>
<feature type="region of interest" description="Disordered" evidence="8">
    <location>
        <begin position="392"/>
        <end position="412"/>
    </location>
</feature>
<gene>
    <name evidence="10" type="ORF">OKIOD_LOCUS11693</name>
</gene>
<proteinExistence type="inferred from homology"/>
<dbReference type="Gene3D" id="1.25.10.10">
    <property type="entry name" value="Leucine-rich Repeat Variant"/>
    <property type="match status" value="2"/>
</dbReference>
<evidence type="ECO:0000256" key="5">
    <source>
        <dbReference type="ARBA" id="ARBA00023136"/>
    </source>
</evidence>
<evidence type="ECO:0000256" key="1">
    <source>
        <dbReference type="ARBA" id="ARBA00004308"/>
    </source>
</evidence>
<name>A0ABN7SWH4_OIKDI</name>
<evidence type="ECO:0000259" key="9">
    <source>
        <dbReference type="Pfam" id="PF11916"/>
    </source>
</evidence>
<feature type="domain" description="Vacuolar protein 14 C-terminal Fig4-binding" evidence="9">
    <location>
        <begin position="538"/>
        <end position="708"/>
    </location>
</feature>
<comment type="similarity">
    <text evidence="2">Belongs to the VAC14 family.</text>
</comment>
<organism evidence="10 11">
    <name type="scientific">Oikopleura dioica</name>
    <name type="common">Tunicate</name>
    <dbReference type="NCBI Taxonomy" id="34765"/>
    <lineage>
        <taxon>Eukaryota</taxon>
        <taxon>Metazoa</taxon>
        <taxon>Chordata</taxon>
        <taxon>Tunicata</taxon>
        <taxon>Appendicularia</taxon>
        <taxon>Copelata</taxon>
        <taxon>Oikopleuridae</taxon>
        <taxon>Oikopleura</taxon>
    </lineage>
</organism>
<dbReference type="EMBL" id="OU015566">
    <property type="protein sequence ID" value="CAG5106630.1"/>
    <property type="molecule type" value="Genomic_DNA"/>
</dbReference>
<evidence type="ECO:0000256" key="2">
    <source>
        <dbReference type="ARBA" id="ARBA00010225"/>
    </source>
</evidence>
<keyword evidence="4" id="KW-0677">Repeat</keyword>
<accession>A0ABN7SWH4</accession>
<dbReference type="InterPro" id="IPR016024">
    <property type="entry name" value="ARM-type_fold"/>
</dbReference>
<evidence type="ECO:0000256" key="8">
    <source>
        <dbReference type="SAM" id="MobiDB-lite"/>
    </source>
</evidence>
<keyword evidence="5" id="KW-0472">Membrane</keyword>
<dbReference type="InterPro" id="IPR011989">
    <property type="entry name" value="ARM-like"/>
</dbReference>
<dbReference type="Pfam" id="PF11916">
    <property type="entry name" value="Vac14_Fig4_bd"/>
    <property type="match status" value="1"/>
</dbReference>
<feature type="compositionally biased region" description="Polar residues" evidence="8">
    <location>
        <begin position="393"/>
        <end position="404"/>
    </location>
</feature>